<dbReference type="AlphaFoldDB" id="A0A7L9FGM6"/>
<evidence type="ECO:0000313" key="2">
    <source>
        <dbReference type="Proteomes" id="UP000594121"/>
    </source>
</evidence>
<dbReference type="RefSeq" id="WP_192818753.1">
    <property type="nucleotide sequence ID" value="NZ_CP062310.1"/>
</dbReference>
<gene>
    <name evidence="1" type="ORF">IG193_08545</name>
</gene>
<name>A0A7L9FGM6_9CREN</name>
<organism evidence="1 2">
    <name type="scientific">Infirmifilum lucidum</name>
    <dbReference type="NCBI Taxonomy" id="2776706"/>
    <lineage>
        <taxon>Archaea</taxon>
        <taxon>Thermoproteota</taxon>
        <taxon>Thermoprotei</taxon>
        <taxon>Thermofilales</taxon>
        <taxon>Thermofilaceae</taxon>
        <taxon>Infirmifilum</taxon>
    </lineage>
</organism>
<accession>A0A7L9FGM6</accession>
<reference evidence="1 2" key="1">
    <citation type="submission" date="2020-10" db="EMBL/GenBank/DDBJ databases">
        <title>Thermofilum lucidum 3507LT sp. nov. a novel member of Thermofilaceae family isolated from Chile hot spring, and proposal of description order Thermofilales.</title>
        <authorList>
            <person name="Zayulina K.S."/>
            <person name="Elcheninov A.G."/>
            <person name="Toshchakov S.V."/>
            <person name="Kublanov I.V."/>
        </authorList>
    </citation>
    <scope>NUCLEOTIDE SEQUENCE [LARGE SCALE GENOMIC DNA]</scope>
    <source>
        <strain evidence="1 2">3507LT</strain>
    </source>
</reference>
<sequence length="204" mass="23566">MEPWGFPSIWRSATEPGRIRVPRRHAALLRRVYLWMLRRRRPYVDLLELKLSDRQLEVLERYLEAYMSGFRWAYPLAGGRLAVLAPYFLPGNGAVEAVLSFVGLKKWRSFLNYSTWKACLDGPWFAGDYWAFALMKAWGLNTDVAAEGSGWGAYWFRYRNTYVGLEWREFKCNRSCGLDVAFKCVEFRIVSASRKAVSGPGARG</sequence>
<dbReference type="InParanoid" id="A0A7L9FGM6"/>
<dbReference type="EMBL" id="CP062310">
    <property type="protein sequence ID" value="QOJ78781.1"/>
    <property type="molecule type" value="Genomic_DNA"/>
</dbReference>
<dbReference type="GeneID" id="59149939"/>
<dbReference type="KEGG" id="thel:IG193_08545"/>
<protein>
    <submittedName>
        <fullName evidence="1">Uncharacterized protein</fullName>
    </submittedName>
</protein>
<dbReference type="Proteomes" id="UP000594121">
    <property type="component" value="Chromosome"/>
</dbReference>
<keyword evidence="2" id="KW-1185">Reference proteome</keyword>
<evidence type="ECO:0000313" key="1">
    <source>
        <dbReference type="EMBL" id="QOJ78781.1"/>
    </source>
</evidence>
<proteinExistence type="predicted"/>